<evidence type="ECO:0000313" key="3">
    <source>
        <dbReference type="Proteomes" id="UP000053263"/>
    </source>
</evidence>
<keyword evidence="1" id="KW-0732">Signal</keyword>
<evidence type="ECO:0000313" key="2">
    <source>
        <dbReference type="EMBL" id="KII84990.1"/>
    </source>
</evidence>
<dbReference type="Proteomes" id="UP000053263">
    <property type="component" value="Unassembled WGS sequence"/>
</dbReference>
<accession>A0A0C9SYD7</accession>
<organism evidence="2 3">
    <name type="scientific">Plicaturopsis crispa FD-325 SS-3</name>
    <dbReference type="NCBI Taxonomy" id="944288"/>
    <lineage>
        <taxon>Eukaryota</taxon>
        <taxon>Fungi</taxon>
        <taxon>Dikarya</taxon>
        <taxon>Basidiomycota</taxon>
        <taxon>Agaricomycotina</taxon>
        <taxon>Agaricomycetes</taxon>
        <taxon>Agaricomycetidae</taxon>
        <taxon>Amylocorticiales</taxon>
        <taxon>Amylocorticiaceae</taxon>
        <taxon>Plicatura</taxon>
        <taxon>Plicaturopsis crispa</taxon>
    </lineage>
</organism>
<dbReference type="AlphaFoldDB" id="A0A0C9SYD7"/>
<evidence type="ECO:0008006" key="4">
    <source>
        <dbReference type="Google" id="ProtNLM"/>
    </source>
</evidence>
<reference evidence="2 3" key="1">
    <citation type="submission" date="2014-06" db="EMBL/GenBank/DDBJ databases">
        <title>Evolutionary Origins and Diversification of the Mycorrhizal Mutualists.</title>
        <authorList>
            <consortium name="DOE Joint Genome Institute"/>
            <consortium name="Mycorrhizal Genomics Consortium"/>
            <person name="Kohler A."/>
            <person name="Kuo A."/>
            <person name="Nagy L.G."/>
            <person name="Floudas D."/>
            <person name="Copeland A."/>
            <person name="Barry K.W."/>
            <person name="Cichocki N."/>
            <person name="Veneault-Fourrey C."/>
            <person name="LaButti K."/>
            <person name="Lindquist E.A."/>
            <person name="Lipzen A."/>
            <person name="Lundell T."/>
            <person name="Morin E."/>
            <person name="Murat C."/>
            <person name="Riley R."/>
            <person name="Ohm R."/>
            <person name="Sun H."/>
            <person name="Tunlid A."/>
            <person name="Henrissat B."/>
            <person name="Grigoriev I.V."/>
            <person name="Hibbett D.S."/>
            <person name="Martin F."/>
        </authorList>
    </citation>
    <scope>NUCLEOTIDE SEQUENCE [LARGE SCALE GENOMIC DNA]</scope>
    <source>
        <strain evidence="2 3">FD-325 SS-3</strain>
    </source>
</reference>
<proteinExistence type="predicted"/>
<evidence type="ECO:0000256" key="1">
    <source>
        <dbReference type="SAM" id="SignalP"/>
    </source>
</evidence>
<dbReference type="EMBL" id="KN832569">
    <property type="protein sequence ID" value="KII84990.1"/>
    <property type="molecule type" value="Genomic_DNA"/>
</dbReference>
<sequence>MKRPTRISTLSFIFRVVLSPVLFSVSNISLRSHCVLPPSSCAFVVPVCQQHTSQVRGRAPLSYCASPPSSCTFVMPVFGWAVRCILTQVRGVPVIRVWQEPCPRWGVSSILTQVRGAGTLHTMGCRQHMQSRGSAARSPVKIFIQDDHISAVRLHVSSEALLTVLRP</sequence>
<keyword evidence="3" id="KW-1185">Reference proteome</keyword>
<protein>
    <recommendedName>
        <fullName evidence="4">Secreted protein</fullName>
    </recommendedName>
</protein>
<dbReference type="HOGENOM" id="CLU_1595228_0_0_1"/>
<feature type="signal peptide" evidence="1">
    <location>
        <begin position="1"/>
        <end position="19"/>
    </location>
</feature>
<feature type="chain" id="PRO_5002203358" description="Secreted protein" evidence="1">
    <location>
        <begin position="20"/>
        <end position="167"/>
    </location>
</feature>
<gene>
    <name evidence="2" type="ORF">PLICRDRAFT_350455</name>
</gene>
<name>A0A0C9SYD7_PLICR</name>